<dbReference type="InterPro" id="IPR000056">
    <property type="entry name" value="Ribul_P_3_epim-like"/>
</dbReference>
<dbReference type="Proteomes" id="UP000179251">
    <property type="component" value="Unassembled WGS sequence"/>
</dbReference>
<dbReference type="SUPFAM" id="SSF51366">
    <property type="entry name" value="Ribulose-phoshate binding barrel"/>
    <property type="match status" value="1"/>
</dbReference>
<reference evidence="3 4" key="1">
    <citation type="journal article" date="2016" name="Nat. Commun.">
        <title>Thousands of microbial genomes shed light on interconnected biogeochemical processes in an aquifer system.</title>
        <authorList>
            <person name="Anantharaman K."/>
            <person name="Brown C.T."/>
            <person name="Hug L.A."/>
            <person name="Sharon I."/>
            <person name="Castelle C.J."/>
            <person name="Probst A.J."/>
            <person name="Thomas B.C."/>
            <person name="Singh A."/>
            <person name="Wilkins M.J."/>
            <person name="Karaoz U."/>
            <person name="Brodie E.L."/>
            <person name="Williams K.H."/>
            <person name="Hubbard S.S."/>
            <person name="Banfield J.F."/>
        </authorList>
    </citation>
    <scope>NUCLEOTIDE SEQUENCE [LARGE SCALE GENOMIC DNA]</scope>
</reference>
<dbReference type="Pfam" id="PF00834">
    <property type="entry name" value="Ribul_P_3_epim"/>
    <property type="match status" value="1"/>
</dbReference>
<evidence type="ECO:0008006" key="5">
    <source>
        <dbReference type="Google" id="ProtNLM"/>
    </source>
</evidence>
<accession>A0A1F5VF66</accession>
<comment type="caution">
    <text evidence="3">The sequence shown here is derived from an EMBL/GenBank/DDBJ whole genome shotgun (WGS) entry which is preliminary data.</text>
</comment>
<keyword evidence="2" id="KW-0413">Isomerase</keyword>
<protein>
    <recommendedName>
        <fullName evidence="5">Ribulose-phosphate 3-epimerase</fullName>
    </recommendedName>
</protein>
<dbReference type="Gene3D" id="3.20.20.70">
    <property type="entry name" value="Aldolase class I"/>
    <property type="match status" value="1"/>
</dbReference>
<dbReference type="GO" id="GO:0005975">
    <property type="term" value="P:carbohydrate metabolic process"/>
    <property type="evidence" value="ECO:0007669"/>
    <property type="project" value="InterPro"/>
</dbReference>
<dbReference type="GO" id="GO:0046872">
    <property type="term" value="F:metal ion binding"/>
    <property type="evidence" value="ECO:0007669"/>
    <property type="project" value="UniProtKB-KW"/>
</dbReference>
<dbReference type="PANTHER" id="PTHR11749">
    <property type="entry name" value="RIBULOSE-5-PHOSPHATE-3-EPIMERASE"/>
    <property type="match status" value="1"/>
</dbReference>
<evidence type="ECO:0000313" key="3">
    <source>
        <dbReference type="EMBL" id="OGF62082.1"/>
    </source>
</evidence>
<gene>
    <name evidence="3" type="ORF">A2834_02015</name>
</gene>
<keyword evidence="1" id="KW-0479">Metal-binding</keyword>
<dbReference type="EMBL" id="MFHD01000023">
    <property type="protein sequence ID" value="OGF62082.1"/>
    <property type="molecule type" value="Genomic_DNA"/>
</dbReference>
<name>A0A1F5VF66_9BACT</name>
<evidence type="ECO:0000313" key="4">
    <source>
        <dbReference type="Proteomes" id="UP000179251"/>
    </source>
</evidence>
<dbReference type="AlphaFoldDB" id="A0A1F5VF66"/>
<dbReference type="STRING" id="1798325.A2834_02015"/>
<evidence type="ECO:0000256" key="2">
    <source>
        <dbReference type="ARBA" id="ARBA00023235"/>
    </source>
</evidence>
<proteinExistence type="predicted"/>
<dbReference type="NCBIfam" id="NF004076">
    <property type="entry name" value="PRK05581.1-4"/>
    <property type="match status" value="1"/>
</dbReference>
<dbReference type="GO" id="GO:0016857">
    <property type="term" value="F:racemase and epimerase activity, acting on carbohydrates and derivatives"/>
    <property type="evidence" value="ECO:0007669"/>
    <property type="project" value="InterPro"/>
</dbReference>
<organism evidence="3 4">
    <name type="scientific">Candidatus Giovannonibacteria bacterium RIFCSPHIGHO2_01_FULL_45_23</name>
    <dbReference type="NCBI Taxonomy" id="1798325"/>
    <lineage>
        <taxon>Bacteria</taxon>
        <taxon>Candidatus Giovannoniibacteriota</taxon>
    </lineage>
</organism>
<dbReference type="InterPro" id="IPR011060">
    <property type="entry name" value="RibuloseP-bd_barrel"/>
</dbReference>
<dbReference type="CDD" id="cd00429">
    <property type="entry name" value="RPE"/>
    <property type="match status" value="1"/>
</dbReference>
<dbReference type="InterPro" id="IPR013785">
    <property type="entry name" value="Aldolase_TIM"/>
</dbReference>
<evidence type="ECO:0000256" key="1">
    <source>
        <dbReference type="ARBA" id="ARBA00022723"/>
    </source>
</evidence>
<sequence length="209" mass="23390">MTEIIPSINVLDFAEAKAKIKEVEPYVKWAHLDVADGVFTKHVSWHNPDDLSALETKLNLEVHLMIQNPEKQIEKWLATPAQRIIFHQEATKSHQFLIDKIHGLKKEAGVAIKPDTPWLKLFPYLGKVEVLQLLAVSPGPSGQEFSEEILHKIGHIRSLCKSCIIEVDGGVNKRVAARCIKEGANMLVAGSYLFNSKNIKKAVSELKTI</sequence>